<dbReference type="Proteomes" id="UP000283993">
    <property type="component" value="Unassembled WGS sequence"/>
</dbReference>
<dbReference type="InterPro" id="IPR003791">
    <property type="entry name" value="UPF0178"/>
</dbReference>
<comment type="similarity">
    <text evidence="1 2">Belongs to the UPF0178 family.</text>
</comment>
<dbReference type="NCBIfam" id="NF001095">
    <property type="entry name" value="PRK00124.1"/>
    <property type="match status" value="1"/>
</dbReference>
<dbReference type="PANTHER" id="PTHR35146">
    <property type="entry name" value="UPF0178 PROTEIN YAII"/>
    <property type="match status" value="1"/>
</dbReference>
<keyword evidence="4" id="KW-1185">Reference proteome</keyword>
<dbReference type="PANTHER" id="PTHR35146:SF1">
    <property type="entry name" value="UPF0178 PROTEIN YAII"/>
    <property type="match status" value="1"/>
</dbReference>
<evidence type="ECO:0000313" key="3">
    <source>
        <dbReference type="EMBL" id="ROO23967.1"/>
    </source>
</evidence>
<protein>
    <recommendedName>
        <fullName evidence="2">UPF0178 protein SAOR_16160</fullName>
    </recommendedName>
</protein>
<proteinExistence type="inferred from homology"/>
<dbReference type="Pfam" id="PF02639">
    <property type="entry name" value="DUF188"/>
    <property type="match status" value="1"/>
</dbReference>
<gene>
    <name evidence="3" type="ORF">SAOR_16160</name>
</gene>
<name>A0A423PEF4_9GAMM</name>
<dbReference type="HAMAP" id="MF_00489">
    <property type="entry name" value="UPF0178"/>
    <property type="match status" value="1"/>
</dbReference>
<evidence type="ECO:0000256" key="2">
    <source>
        <dbReference type="HAMAP-Rule" id="MF_00489"/>
    </source>
</evidence>
<dbReference type="EMBL" id="AYKH01000044">
    <property type="protein sequence ID" value="ROO23967.1"/>
    <property type="molecule type" value="Genomic_DNA"/>
</dbReference>
<dbReference type="AlphaFoldDB" id="A0A423PEF4"/>
<comment type="caution">
    <text evidence="3">The sequence shown here is derived from an EMBL/GenBank/DDBJ whole genome shotgun (WGS) entry which is preliminary data.</text>
</comment>
<dbReference type="CDD" id="cd18720">
    <property type="entry name" value="PIN_YqxD-like"/>
    <property type="match status" value="1"/>
</dbReference>
<evidence type="ECO:0000313" key="4">
    <source>
        <dbReference type="Proteomes" id="UP000283993"/>
    </source>
</evidence>
<evidence type="ECO:0000256" key="1">
    <source>
        <dbReference type="ARBA" id="ARBA00008522"/>
    </source>
</evidence>
<organism evidence="3 4">
    <name type="scientific">Salinisphaera orenii MK-B5</name>
    <dbReference type="NCBI Taxonomy" id="856730"/>
    <lineage>
        <taxon>Bacteria</taxon>
        <taxon>Pseudomonadati</taxon>
        <taxon>Pseudomonadota</taxon>
        <taxon>Gammaproteobacteria</taxon>
        <taxon>Salinisphaerales</taxon>
        <taxon>Salinisphaeraceae</taxon>
        <taxon>Salinisphaera</taxon>
    </lineage>
</organism>
<reference evidence="3 4" key="1">
    <citation type="submission" date="2013-10" db="EMBL/GenBank/DDBJ databases">
        <title>Salinisphaera orenii MK-B5 Genome Sequencing.</title>
        <authorList>
            <person name="Lai Q."/>
            <person name="Li C."/>
            <person name="Shao Z."/>
        </authorList>
    </citation>
    <scope>NUCLEOTIDE SEQUENCE [LARGE SCALE GENOMIC DNA]</scope>
    <source>
        <strain evidence="3 4">MK-B5</strain>
    </source>
</reference>
<sequence length="149" mass="16058">MQIWVDADACPVTVKQILFKASRRTGMAVTLVANQPLQVPRLPQVQAIQVPGGFDVADNEIVRRVAAGDLVVTADIPLAAEVMDKGAHALNPRGEMYSADDIAARLTVRDFMDTLRASGIHGGGPSALGERERQAFANALDRWLARATR</sequence>
<dbReference type="RefSeq" id="WP_123592031.1">
    <property type="nucleotide sequence ID" value="NZ_AYKH01000044.1"/>
</dbReference>
<accession>A0A423PEF4</accession>